<sequence length="119" mass="13859">MDICHILKNFQPLFAHSCGFCYILLQFPRYGPRHDSPSVINYYSLVHEVYDELRSETRRSLVLSDALFTNEHLKFMICMDKDACLTVHKIVKKQRSFIVATFGCVIIYMLILDIILVIA</sequence>
<dbReference type="AlphaFoldDB" id="A0AAV6UIG2"/>
<evidence type="ECO:0000313" key="3">
    <source>
        <dbReference type="Proteomes" id="UP000827092"/>
    </source>
</evidence>
<comment type="caution">
    <text evidence="2">The sequence shown here is derived from an EMBL/GenBank/DDBJ whole genome shotgun (WGS) entry which is preliminary data.</text>
</comment>
<keyword evidence="1" id="KW-0472">Membrane</keyword>
<dbReference type="Proteomes" id="UP000827092">
    <property type="component" value="Unassembled WGS sequence"/>
</dbReference>
<gene>
    <name evidence="2" type="ORF">JTE90_010914</name>
</gene>
<protein>
    <submittedName>
        <fullName evidence="2">Uncharacterized protein</fullName>
    </submittedName>
</protein>
<organism evidence="2 3">
    <name type="scientific">Oedothorax gibbosus</name>
    <dbReference type="NCBI Taxonomy" id="931172"/>
    <lineage>
        <taxon>Eukaryota</taxon>
        <taxon>Metazoa</taxon>
        <taxon>Ecdysozoa</taxon>
        <taxon>Arthropoda</taxon>
        <taxon>Chelicerata</taxon>
        <taxon>Arachnida</taxon>
        <taxon>Araneae</taxon>
        <taxon>Araneomorphae</taxon>
        <taxon>Entelegynae</taxon>
        <taxon>Araneoidea</taxon>
        <taxon>Linyphiidae</taxon>
        <taxon>Erigoninae</taxon>
        <taxon>Oedothorax</taxon>
    </lineage>
</organism>
<keyword evidence="1" id="KW-0812">Transmembrane</keyword>
<evidence type="ECO:0000256" key="1">
    <source>
        <dbReference type="SAM" id="Phobius"/>
    </source>
</evidence>
<evidence type="ECO:0000313" key="2">
    <source>
        <dbReference type="EMBL" id="KAG8183091.1"/>
    </source>
</evidence>
<keyword evidence="3" id="KW-1185">Reference proteome</keyword>
<keyword evidence="1" id="KW-1133">Transmembrane helix</keyword>
<dbReference type="EMBL" id="JAFNEN010000433">
    <property type="protein sequence ID" value="KAG8183091.1"/>
    <property type="molecule type" value="Genomic_DNA"/>
</dbReference>
<name>A0AAV6UIG2_9ARAC</name>
<accession>A0AAV6UIG2</accession>
<feature type="transmembrane region" description="Helical" evidence="1">
    <location>
        <begin position="97"/>
        <end position="118"/>
    </location>
</feature>
<proteinExistence type="predicted"/>
<reference evidence="2 3" key="1">
    <citation type="journal article" date="2022" name="Nat. Ecol. Evol.">
        <title>A masculinizing supergene underlies an exaggerated male reproductive morph in a spider.</title>
        <authorList>
            <person name="Hendrickx F."/>
            <person name="De Corte Z."/>
            <person name="Sonet G."/>
            <person name="Van Belleghem S.M."/>
            <person name="Kostlbacher S."/>
            <person name="Vangestel C."/>
        </authorList>
    </citation>
    <scope>NUCLEOTIDE SEQUENCE [LARGE SCALE GENOMIC DNA]</scope>
    <source>
        <strain evidence="2">W744_W776</strain>
    </source>
</reference>